<reference evidence="1" key="3">
    <citation type="submission" date="2025-09" db="UniProtKB">
        <authorList>
            <consortium name="Ensembl"/>
        </authorList>
    </citation>
    <scope>IDENTIFICATION</scope>
</reference>
<sequence>RSQFWMDLMNDLKERHLFNGSHEHTCLVRFVFMDMLQRDLDECKDRWNKHTIRPVKQSCCPSGKPDVMYHLPHRFGGTDCGFPVSQEQLGQFVTETNNIQCGDEHLQAHFENLQRQCGLAHPQSWESCVENYIKLKNMADL</sequence>
<dbReference type="STRING" id="48698.ENSPFOP00000024745"/>
<dbReference type="OMA" id="NGSHEHT"/>
<name>A0A096M004_POEFO</name>
<reference evidence="1" key="2">
    <citation type="submission" date="2025-08" db="UniProtKB">
        <authorList>
            <consortium name="Ensembl"/>
        </authorList>
    </citation>
    <scope>IDENTIFICATION</scope>
</reference>
<dbReference type="AlphaFoldDB" id="A0A096M004"/>
<evidence type="ECO:0000313" key="1">
    <source>
        <dbReference type="Ensembl" id="ENSPFOP00000024745.1"/>
    </source>
</evidence>
<keyword evidence="2" id="KW-1185">Reference proteome</keyword>
<dbReference type="Ensembl" id="ENSPFOT00000024090.1">
    <property type="protein sequence ID" value="ENSPFOP00000024745.1"/>
    <property type="gene ID" value="ENSPFOG00000024801.1"/>
</dbReference>
<evidence type="ECO:0000313" key="2">
    <source>
        <dbReference type="Proteomes" id="UP000028760"/>
    </source>
</evidence>
<reference evidence="2" key="1">
    <citation type="submission" date="2013-10" db="EMBL/GenBank/DDBJ databases">
        <authorList>
            <person name="Schartl M."/>
            <person name="Warren W."/>
        </authorList>
    </citation>
    <scope>NUCLEOTIDE SEQUENCE [LARGE SCALE GENOMIC DNA]</scope>
    <source>
        <strain evidence="2">female</strain>
    </source>
</reference>
<dbReference type="PANTHER" id="PTHR46791">
    <property type="entry name" value="EXPRESSED PROTEIN"/>
    <property type="match status" value="1"/>
</dbReference>
<dbReference type="Proteomes" id="UP000028760">
    <property type="component" value="Unassembled WGS sequence"/>
</dbReference>
<organism evidence="1 2">
    <name type="scientific">Poecilia formosa</name>
    <name type="common">Amazon molly</name>
    <name type="synonym">Limia formosa</name>
    <dbReference type="NCBI Taxonomy" id="48698"/>
    <lineage>
        <taxon>Eukaryota</taxon>
        <taxon>Metazoa</taxon>
        <taxon>Chordata</taxon>
        <taxon>Craniata</taxon>
        <taxon>Vertebrata</taxon>
        <taxon>Euteleostomi</taxon>
        <taxon>Actinopterygii</taxon>
        <taxon>Neopterygii</taxon>
        <taxon>Teleostei</taxon>
        <taxon>Neoteleostei</taxon>
        <taxon>Acanthomorphata</taxon>
        <taxon>Ovalentaria</taxon>
        <taxon>Atherinomorphae</taxon>
        <taxon>Cyprinodontiformes</taxon>
        <taxon>Poeciliidae</taxon>
        <taxon>Poeciliinae</taxon>
        <taxon>Poecilia</taxon>
    </lineage>
</organism>
<dbReference type="eggNOG" id="ENOG502QURF">
    <property type="taxonomic scope" value="Eukaryota"/>
</dbReference>
<dbReference type="PANTHER" id="PTHR46791:SF12">
    <property type="match status" value="1"/>
</dbReference>
<dbReference type="EMBL" id="AYCK01024985">
    <property type="status" value="NOT_ANNOTATED_CDS"/>
    <property type="molecule type" value="Genomic_DNA"/>
</dbReference>
<proteinExistence type="predicted"/>
<protein>
    <submittedName>
        <fullName evidence="1">Uncharacterized protein</fullName>
    </submittedName>
</protein>
<accession>A0A096M004</accession>